<dbReference type="Proteomes" id="UP000824469">
    <property type="component" value="Unassembled WGS sequence"/>
</dbReference>
<keyword evidence="3" id="KW-1185">Reference proteome</keyword>
<feature type="non-terminal residue" evidence="2">
    <location>
        <position position="1"/>
    </location>
</feature>
<proteinExistence type="predicted"/>
<evidence type="ECO:0000313" key="2">
    <source>
        <dbReference type="EMBL" id="KAH9303584.1"/>
    </source>
</evidence>
<reference evidence="2 3" key="1">
    <citation type="journal article" date="2021" name="Nat. Plants">
        <title>The Taxus genome provides insights into paclitaxel biosynthesis.</title>
        <authorList>
            <person name="Xiong X."/>
            <person name="Gou J."/>
            <person name="Liao Q."/>
            <person name="Li Y."/>
            <person name="Zhou Q."/>
            <person name="Bi G."/>
            <person name="Li C."/>
            <person name="Du R."/>
            <person name="Wang X."/>
            <person name="Sun T."/>
            <person name="Guo L."/>
            <person name="Liang H."/>
            <person name="Lu P."/>
            <person name="Wu Y."/>
            <person name="Zhang Z."/>
            <person name="Ro D.K."/>
            <person name="Shang Y."/>
            <person name="Huang S."/>
            <person name="Yan J."/>
        </authorList>
    </citation>
    <scope>NUCLEOTIDE SEQUENCE [LARGE SCALE GENOMIC DNA]</scope>
    <source>
        <strain evidence="2">Ta-2019</strain>
    </source>
</reference>
<feature type="compositionally biased region" description="Basic and acidic residues" evidence="1">
    <location>
        <begin position="70"/>
        <end position="79"/>
    </location>
</feature>
<protein>
    <submittedName>
        <fullName evidence="2">Uncharacterized protein</fullName>
    </submittedName>
</protein>
<comment type="caution">
    <text evidence="2">The sequence shown here is derived from an EMBL/GenBank/DDBJ whole genome shotgun (WGS) entry which is preliminary data.</text>
</comment>
<feature type="region of interest" description="Disordered" evidence="1">
    <location>
        <begin position="1"/>
        <end position="24"/>
    </location>
</feature>
<feature type="region of interest" description="Disordered" evidence="1">
    <location>
        <begin position="60"/>
        <end position="90"/>
    </location>
</feature>
<feature type="non-terminal residue" evidence="2">
    <location>
        <position position="90"/>
    </location>
</feature>
<accession>A0AA38CVH5</accession>
<evidence type="ECO:0000256" key="1">
    <source>
        <dbReference type="SAM" id="MobiDB-lite"/>
    </source>
</evidence>
<feature type="compositionally biased region" description="Basic residues" evidence="1">
    <location>
        <begin position="80"/>
        <end position="90"/>
    </location>
</feature>
<name>A0AA38CVH5_TAXCH</name>
<dbReference type="AlphaFoldDB" id="A0AA38CVH5"/>
<evidence type="ECO:0000313" key="3">
    <source>
        <dbReference type="Proteomes" id="UP000824469"/>
    </source>
</evidence>
<dbReference type="EMBL" id="JAHRHJ020000008">
    <property type="protein sequence ID" value="KAH9303584.1"/>
    <property type="molecule type" value="Genomic_DNA"/>
</dbReference>
<gene>
    <name evidence="2" type="ORF">KI387_007988</name>
</gene>
<sequence>TLLLPSESTRAELTADVGEPSAAGRHTDVFAPVWKVVKLVTSLRTELAGYRTVECLMRRSHSHSETIATGRDHEPSVHSEHHRSRSPRRG</sequence>
<organism evidence="2 3">
    <name type="scientific">Taxus chinensis</name>
    <name type="common">Chinese yew</name>
    <name type="synonym">Taxus wallichiana var. chinensis</name>
    <dbReference type="NCBI Taxonomy" id="29808"/>
    <lineage>
        <taxon>Eukaryota</taxon>
        <taxon>Viridiplantae</taxon>
        <taxon>Streptophyta</taxon>
        <taxon>Embryophyta</taxon>
        <taxon>Tracheophyta</taxon>
        <taxon>Spermatophyta</taxon>
        <taxon>Pinopsida</taxon>
        <taxon>Pinidae</taxon>
        <taxon>Conifers II</taxon>
        <taxon>Cupressales</taxon>
        <taxon>Taxaceae</taxon>
        <taxon>Taxus</taxon>
    </lineage>
</organism>